<dbReference type="Gene3D" id="2.170.130.10">
    <property type="entry name" value="TonB-dependent receptor, plug domain"/>
    <property type="match status" value="1"/>
</dbReference>
<keyword evidence="6 11" id="KW-0798">TonB box</keyword>
<evidence type="ECO:0000256" key="12">
    <source>
        <dbReference type="SAM" id="SignalP"/>
    </source>
</evidence>
<dbReference type="GO" id="GO:0009279">
    <property type="term" value="C:cell outer membrane"/>
    <property type="evidence" value="ECO:0007669"/>
    <property type="project" value="UniProtKB-SubCell"/>
</dbReference>
<reference evidence="15 16" key="1">
    <citation type="submission" date="2017-10" db="EMBL/GenBank/DDBJ databases">
        <title>Massilia psychrophilum sp. nov., a novel purple-pigmented bacterium isolated from Tianshan glacier, Xinjiang Municipality, China.</title>
        <authorList>
            <person name="Wang H."/>
        </authorList>
    </citation>
    <scope>NUCLEOTIDE SEQUENCE [LARGE SCALE GENOMIC DNA]</scope>
    <source>
        <strain evidence="15 16">JCM 30813</strain>
    </source>
</reference>
<organism evidence="15 16">
    <name type="scientific">Massilia psychrophila</name>
    <dbReference type="NCBI Taxonomy" id="1603353"/>
    <lineage>
        <taxon>Bacteria</taxon>
        <taxon>Pseudomonadati</taxon>
        <taxon>Pseudomonadota</taxon>
        <taxon>Betaproteobacteria</taxon>
        <taxon>Burkholderiales</taxon>
        <taxon>Oxalobacteraceae</taxon>
        <taxon>Telluria group</taxon>
        <taxon>Massilia</taxon>
    </lineage>
</organism>
<keyword evidence="7 10" id="KW-0472">Membrane</keyword>
<dbReference type="SUPFAM" id="SSF56935">
    <property type="entry name" value="Porins"/>
    <property type="match status" value="1"/>
</dbReference>
<dbReference type="EMBL" id="PDOB01000008">
    <property type="protein sequence ID" value="PIL40468.1"/>
    <property type="molecule type" value="Genomic_DNA"/>
</dbReference>
<evidence type="ECO:0000259" key="13">
    <source>
        <dbReference type="Pfam" id="PF00593"/>
    </source>
</evidence>
<accession>A0A2G8T461</accession>
<dbReference type="PROSITE" id="PS52016">
    <property type="entry name" value="TONB_DEPENDENT_REC_3"/>
    <property type="match status" value="1"/>
</dbReference>
<dbReference type="Gene3D" id="2.40.170.20">
    <property type="entry name" value="TonB-dependent receptor, beta-barrel domain"/>
    <property type="match status" value="1"/>
</dbReference>
<proteinExistence type="inferred from homology"/>
<evidence type="ECO:0000313" key="16">
    <source>
        <dbReference type="Proteomes" id="UP000228593"/>
    </source>
</evidence>
<keyword evidence="8" id="KW-0675">Receptor</keyword>
<evidence type="ECO:0000256" key="7">
    <source>
        <dbReference type="ARBA" id="ARBA00023136"/>
    </source>
</evidence>
<sequence>MSNQKFKLKPSVMLVAAAFGPCLLLPATALAAGQAGDSAAPKMERVIVTGSSIKRIDGETALPVQILKREDIDRIGASSTEELVKQLSSLSSNGSSTTAANASGFGGGNIATVSLRGLGSARTLVLVNGRRVAVYGGGSAGAAGSSVDINSIPLSAIERVEVLKDGASAVYGSDAIAGVVNFILRKDFKGVELTGTYGQPGIGGHGKDKKAGIFAGIGNLAENGYNVTFGATVQKTDPIFGVDRPYANRLNVAEQNDLLSSITFPANVALYGSGVLVNPRLPNCGPVSQVSPYTPTRCSFDNSPFASIQPESLKASVMANGRLTLSQNAEAYFEANYTNNKITSTTQPVPIAYNAITTASNPYVPAYKRLIAQYPALATRPASALGGFVLVPTSPYYPAAFAAANGMAGKPLLLNYRDVANGARQTRDNAESTRFMTGVRGNKFGWDLDAALLYSESRVNEELLTGYAQYSKVLPILNSGLINPFGETLDKTALAQAQAAEFRGTSYATKTSMTSLDLKGSRELFTLANGAVALALGAELRQEKFAYDPSVAIQTGDIAGLGGNAFPVTGKRRVSSAFAEVSVPLARKLDFDAAVRYDNYAGVGHTVNPKASLRWQPTNTFLLRSSVGTGFRAPSLTDLYTPQATSVTANGTRDPIRCPDIKTGTPGDCSFQFTTVTGGNPNLQPEKSLSYTVGVLLEPVKELSVSFDAFRVNLKNAIVGGGLSSNYFLANAERAKQYEAFILRGAADGNASGVGPITGILQTNANLFKTQLAGVDVDAKYGLRFGSGNRVTTRVSGTYLAKYDVQGPSGAYTSALDTALNAGGGVVLRWRHTASVAYETGPFSASLSQNYQKGYVDVLGNRAPAGSTPRKVKAYQTFDAQLAYNGFKPAKLSLGVKNLTDRTPPYTNLTSNFLGGYDVSYADPRGRFVYLTATYSFM</sequence>
<keyword evidence="16" id="KW-1185">Reference proteome</keyword>
<evidence type="ECO:0000313" key="15">
    <source>
        <dbReference type="EMBL" id="PIL40468.1"/>
    </source>
</evidence>
<evidence type="ECO:0000256" key="3">
    <source>
        <dbReference type="ARBA" id="ARBA00022448"/>
    </source>
</evidence>
<evidence type="ECO:0000256" key="6">
    <source>
        <dbReference type="ARBA" id="ARBA00023077"/>
    </source>
</evidence>
<keyword evidence="12" id="KW-0732">Signal</keyword>
<dbReference type="OrthoDB" id="8530571at2"/>
<dbReference type="PANTHER" id="PTHR47234:SF2">
    <property type="entry name" value="TONB-DEPENDENT RECEPTOR"/>
    <property type="match status" value="1"/>
</dbReference>
<dbReference type="InterPro" id="IPR012910">
    <property type="entry name" value="Plug_dom"/>
</dbReference>
<keyword evidence="3 10" id="KW-0813">Transport</keyword>
<dbReference type="AlphaFoldDB" id="A0A2G8T461"/>
<dbReference type="PANTHER" id="PTHR47234">
    <property type="match status" value="1"/>
</dbReference>
<evidence type="ECO:0000256" key="9">
    <source>
        <dbReference type="ARBA" id="ARBA00023237"/>
    </source>
</evidence>
<evidence type="ECO:0000259" key="14">
    <source>
        <dbReference type="Pfam" id="PF07715"/>
    </source>
</evidence>
<dbReference type="Proteomes" id="UP000228593">
    <property type="component" value="Unassembled WGS sequence"/>
</dbReference>
<feature type="domain" description="TonB-dependent receptor plug" evidence="14">
    <location>
        <begin position="59"/>
        <end position="179"/>
    </location>
</feature>
<comment type="subcellular location">
    <subcellularLocation>
        <location evidence="1 10">Cell outer membrane</location>
        <topology evidence="1 10">Multi-pass membrane protein</topology>
    </subcellularLocation>
</comment>
<protein>
    <recommendedName>
        <fullName evidence="17">TonB-dependent receptor</fullName>
    </recommendedName>
</protein>
<dbReference type="RefSeq" id="WP_099915348.1">
    <property type="nucleotide sequence ID" value="NZ_BMHS01000026.1"/>
</dbReference>
<dbReference type="InterPro" id="IPR037066">
    <property type="entry name" value="Plug_dom_sf"/>
</dbReference>
<evidence type="ECO:0000256" key="10">
    <source>
        <dbReference type="PROSITE-ProRule" id="PRU01360"/>
    </source>
</evidence>
<evidence type="ECO:0000256" key="11">
    <source>
        <dbReference type="RuleBase" id="RU003357"/>
    </source>
</evidence>
<evidence type="ECO:0000256" key="1">
    <source>
        <dbReference type="ARBA" id="ARBA00004571"/>
    </source>
</evidence>
<keyword evidence="4 10" id="KW-1134">Transmembrane beta strand</keyword>
<keyword evidence="5 10" id="KW-0812">Transmembrane</keyword>
<evidence type="ECO:0000256" key="5">
    <source>
        <dbReference type="ARBA" id="ARBA00022692"/>
    </source>
</evidence>
<feature type="domain" description="TonB-dependent receptor-like beta-barrel" evidence="13">
    <location>
        <begin position="413"/>
        <end position="899"/>
    </location>
</feature>
<comment type="caution">
    <text evidence="15">The sequence shown here is derived from an EMBL/GenBank/DDBJ whole genome shotgun (WGS) entry which is preliminary data.</text>
</comment>
<keyword evidence="9 10" id="KW-0998">Cell outer membrane</keyword>
<dbReference type="CDD" id="cd01347">
    <property type="entry name" value="ligand_gated_channel"/>
    <property type="match status" value="1"/>
</dbReference>
<dbReference type="InterPro" id="IPR039426">
    <property type="entry name" value="TonB-dep_rcpt-like"/>
</dbReference>
<dbReference type="Pfam" id="PF07715">
    <property type="entry name" value="Plug"/>
    <property type="match status" value="1"/>
</dbReference>
<evidence type="ECO:0000256" key="4">
    <source>
        <dbReference type="ARBA" id="ARBA00022452"/>
    </source>
</evidence>
<evidence type="ECO:0008006" key="17">
    <source>
        <dbReference type="Google" id="ProtNLM"/>
    </source>
</evidence>
<feature type="signal peptide" evidence="12">
    <location>
        <begin position="1"/>
        <end position="31"/>
    </location>
</feature>
<comment type="similarity">
    <text evidence="2 10 11">Belongs to the TonB-dependent receptor family.</text>
</comment>
<dbReference type="InterPro" id="IPR036942">
    <property type="entry name" value="Beta-barrel_TonB_sf"/>
</dbReference>
<evidence type="ECO:0000256" key="8">
    <source>
        <dbReference type="ARBA" id="ARBA00023170"/>
    </source>
</evidence>
<feature type="chain" id="PRO_5013587224" description="TonB-dependent receptor" evidence="12">
    <location>
        <begin position="32"/>
        <end position="938"/>
    </location>
</feature>
<evidence type="ECO:0000256" key="2">
    <source>
        <dbReference type="ARBA" id="ARBA00009810"/>
    </source>
</evidence>
<dbReference type="InterPro" id="IPR000531">
    <property type="entry name" value="Beta-barrel_TonB"/>
</dbReference>
<gene>
    <name evidence="15" type="ORF">CR103_07365</name>
</gene>
<name>A0A2G8T461_9BURK</name>
<dbReference type="Pfam" id="PF00593">
    <property type="entry name" value="TonB_dep_Rec_b-barrel"/>
    <property type="match status" value="1"/>
</dbReference>